<evidence type="ECO:0000313" key="2">
    <source>
        <dbReference type="EMBL" id="RUQ26516.1"/>
    </source>
</evidence>
<comment type="caution">
    <text evidence="2">The sequence shown here is derived from an EMBL/GenBank/DDBJ whole genome shotgun (WGS) entry which is preliminary data.</text>
</comment>
<name>A0A3S0VF86_9BACI</name>
<dbReference type="Pfam" id="PF14004">
    <property type="entry name" value="DUF4227"/>
    <property type="match status" value="1"/>
</dbReference>
<dbReference type="AlphaFoldDB" id="A0A3S0VF86"/>
<keyword evidence="1" id="KW-0472">Membrane</keyword>
<dbReference type="RefSeq" id="WP_126866698.1">
    <property type="nucleotide sequence ID" value="NZ_JAUSTX010000006.1"/>
</dbReference>
<accession>A0A3S0VF86</accession>
<protein>
    <submittedName>
        <fullName evidence="2">DUF4227 family protein</fullName>
    </submittedName>
</protein>
<dbReference type="InterPro" id="IPR025321">
    <property type="entry name" value="DUF4227"/>
</dbReference>
<dbReference type="Proteomes" id="UP000267430">
    <property type="component" value="Unassembled WGS sequence"/>
</dbReference>
<feature type="transmembrane region" description="Helical" evidence="1">
    <location>
        <begin position="12"/>
        <end position="32"/>
    </location>
</feature>
<sequence length="75" mass="8865">MKPSIRLVLHTGKVFILFVSFTVLFYFGMIWLNQEYESYHRYDEPKGAAIKVTKAVESPNDSWFDRLMLLYLNGE</sequence>
<proteinExistence type="predicted"/>
<gene>
    <name evidence="2" type="ORF">ELQ35_18655</name>
</gene>
<evidence type="ECO:0000313" key="3">
    <source>
        <dbReference type="Proteomes" id="UP000267430"/>
    </source>
</evidence>
<dbReference type="EMBL" id="RYZZ01000036">
    <property type="protein sequence ID" value="RUQ26516.1"/>
    <property type="molecule type" value="Genomic_DNA"/>
</dbReference>
<keyword evidence="1" id="KW-0812">Transmembrane</keyword>
<evidence type="ECO:0000256" key="1">
    <source>
        <dbReference type="SAM" id="Phobius"/>
    </source>
</evidence>
<reference evidence="2 3" key="1">
    <citation type="submission" date="2018-12" db="EMBL/GenBank/DDBJ databases">
        <title>Bacillus chawlae sp. nov., Bacillus glennii sp. nov., and Bacillus saganii sp. nov. Isolated from the Vehicle Assembly Building at Kennedy Space Center where the Viking Spacecraft were Assembled.</title>
        <authorList>
            <person name="Seuylemezian A."/>
            <person name="Vaishampayan P."/>
        </authorList>
    </citation>
    <scope>NUCLEOTIDE SEQUENCE [LARGE SCALE GENOMIC DNA]</scope>
    <source>
        <strain evidence="2 3">L5</strain>
    </source>
</reference>
<organism evidence="2 3">
    <name type="scientific">Peribacillus cavernae</name>
    <dbReference type="NCBI Taxonomy" id="1674310"/>
    <lineage>
        <taxon>Bacteria</taxon>
        <taxon>Bacillati</taxon>
        <taxon>Bacillota</taxon>
        <taxon>Bacilli</taxon>
        <taxon>Bacillales</taxon>
        <taxon>Bacillaceae</taxon>
        <taxon>Peribacillus</taxon>
    </lineage>
</organism>
<keyword evidence="3" id="KW-1185">Reference proteome</keyword>
<dbReference type="OrthoDB" id="2691647at2"/>
<keyword evidence="1" id="KW-1133">Transmembrane helix</keyword>